<dbReference type="InterPro" id="IPR011556">
    <property type="entry name" value="Glut_cys_lig_pln_type"/>
</dbReference>
<comment type="similarity">
    <text evidence="3 13">Belongs to the carboxylate-amine ligase family. Glutamate--cysteine ligase type 2 subfamily.</text>
</comment>
<comment type="pathway">
    <text evidence="2">Sulfur metabolism; glutathione biosynthesis; glutathione from L-cysteine and L-glutamate: step 1/2.</text>
</comment>
<evidence type="ECO:0000256" key="13">
    <source>
        <dbReference type="PIRNR" id="PIRNR017901"/>
    </source>
</evidence>
<gene>
    <name evidence="14" type="ORF">KC19_6G191100</name>
</gene>
<evidence type="ECO:0000256" key="8">
    <source>
        <dbReference type="ARBA" id="ARBA00022684"/>
    </source>
</evidence>
<keyword evidence="10 13" id="KW-0067">ATP-binding</keyword>
<comment type="subunit">
    <text evidence="4">Homodimer or monomer when oxidized or reduced, respectively.</text>
</comment>
<keyword evidence="15" id="KW-1185">Reference proteome</keyword>
<dbReference type="EMBL" id="CM026427">
    <property type="protein sequence ID" value="KAG0570836.1"/>
    <property type="molecule type" value="Genomic_DNA"/>
</dbReference>
<dbReference type="PANTHER" id="PTHR34378:SF1">
    <property type="entry name" value="GLUTAMATE--CYSTEINE LIGASE, CHLOROPLASTIC"/>
    <property type="match status" value="1"/>
</dbReference>
<dbReference type="NCBIfam" id="TIGR01436">
    <property type="entry name" value="glu_cys_lig_pln"/>
    <property type="match status" value="1"/>
</dbReference>
<dbReference type="PIRSF" id="PIRSF017901">
    <property type="entry name" value="GCL"/>
    <property type="match status" value="1"/>
</dbReference>
<evidence type="ECO:0000313" key="14">
    <source>
        <dbReference type="EMBL" id="KAG0570836.1"/>
    </source>
</evidence>
<sequence length="493" mass="55468">MAGPVVTISSNGSSDLLKPHANGVLNGMNGTWPKPTKISRSNSQSLQYPEQYLTKEEIVAVIASGCKAKENWRVGLENEKFGVQLETLEPITMDNLHDLLDGMASRFGHKRIMEDGIVVALEKDGQSCSLEPGGQLELSGAPLKDIHAVQRELDVHLEEVNTIAKELGLGFAGTGYEPKWPLQTKILWNKSGRYDALQKQITEYHGTGKPFLRTMLSTCTVQANVDFGSEQDMINKLRVGLSFQPIVTALFASSPFSEGKPSGYLSYRSFTWTQYDDQRTGMLPFVFDKDFGFEKYVEYTLNVPMASLCRNHQWYYVKRKHASFKDFMAGKLEGFEGERASMEDWLLHINQGYPEVRLKAGYLEMRGADCGPRPFLLALPAFWVGLLYDEQSLKGAMEIIRDWTNEERQMLRMEAPRLGLQVPFRGGLLKDVAQAVVKLAKEGLVRRGRNEEVFLAPVEEVANSGVTLAERMLELYYGKWGSKVDPIFDELKL</sequence>
<comment type="subcellular location">
    <subcellularLocation>
        <location evidence="1 13">Plastid</location>
        <location evidence="1 13">Chloroplast</location>
    </subcellularLocation>
</comment>
<accession>A0A8T0HJ63</accession>
<dbReference type="GO" id="GO:0006750">
    <property type="term" value="P:glutathione biosynthetic process"/>
    <property type="evidence" value="ECO:0007669"/>
    <property type="project" value="UniProtKB-UniRule"/>
</dbReference>
<proteinExistence type="inferred from homology"/>
<evidence type="ECO:0000256" key="7">
    <source>
        <dbReference type="ARBA" id="ARBA00022640"/>
    </source>
</evidence>
<evidence type="ECO:0000256" key="11">
    <source>
        <dbReference type="ARBA" id="ARBA00022946"/>
    </source>
</evidence>
<dbReference type="Proteomes" id="UP000822688">
    <property type="component" value="Chromosome 6"/>
</dbReference>
<evidence type="ECO:0000256" key="1">
    <source>
        <dbReference type="ARBA" id="ARBA00004229"/>
    </source>
</evidence>
<name>A0A8T0HJ63_CERPU</name>
<keyword evidence="12" id="KW-1015">Disulfide bond</keyword>
<dbReference type="GO" id="GO:0005524">
    <property type="term" value="F:ATP binding"/>
    <property type="evidence" value="ECO:0007669"/>
    <property type="project" value="UniProtKB-UniRule"/>
</dbReference>
<dbReference type="InterPro" id="IPR006336">
    <property type="entry name" value="GCS2"/>
</dbReference>
<evidence type="ECO:0000256" key="5">
    <source>
        <dbReference type="ARBA" id="ARBA00022528"/>
    </source>
</evidence>
<dbReference type="SUPFAM" id="SSF55931">
    <property type="entry name" value="Glutamine synthetase/guanido kinase"/>
    <property type="match status" value="1"/>
</dbReference>
<dbReference type="Pfam" id="PF04107">
    <property type="entry name" value="GCS2"/>
    <property type="match status" value="1"/>
</dbReference>
<organism evidence="14 15">
    <name type="scientific">Ceratodon purpureus</name>
    <name type="common">Fire moss</name>
    <name type="synonym">Dicranum purpureum</name>
    <dbReference type="NCBI Taxonomy" id="3225"/>
    <lineage>
        <taxon>Eukaryota</taxon>
        <taxon>Viridiplantae</taxon>
        <taxon>Streptophyta</taxon>
        <taxon>Embryophyta</taxon>
        <taxon>Bryophyta</taxon>
        <taxon>Bryophytina</taxon>
        <taxon>Bryopsida</taxon>
        <taxon>Dicranidae</taxon>
        <taxon>Pseudoditrichales</taxon>
        <taxon>Ditrichaceae</taxon>
        <taxon>Ceratodon</taxon>
    </lineage>
</organism>
<evidence type="ECO:0000313" key="15">
    <source>
        <dbReference type="Proteomes" id="UP000822688"/>
    </source>
</evidence>
<dbReference type="GO" id="GO:0009507">
    <property type="term" value="C:chloroplast"/>
    <property type="evidence" value="ECO:0007669"/>
    <property type="project" value="UniProtKB-SubCell"/>
</dbReference>
<dbReference type="EMBL" id="CM026427">
    <property type="protein sequence ID" value="KAG0570835.1"/>
    <property type="molecule type" value="Genomic_DNA"/>
</dbReference>
<dbReference type="InterPro" id="IPR035434">
    <property type="entry name" value="GCL_bact_plant"/>
</dbReference>
<dbReference type="AlphaFoldDB" id="A0A8T0HJ63"/>
<dbReference type="EC" id="6.3.2.2" evidence="13"/>
<evidence type="ECO:0000256" key="3">
    <source>
        <dbReference type="ARBA" id="ARBA00010253"/>
    </source>
</evidence>
<evidence type="ECO:0000256" key="9">
    <source>
        <dbReference type="ARBA" id="ARBA00022741"/>
    </source>
</evidence>
<evidence type="ECO:0000256" key="2">
    <source>
        <dbReference type="ARBA" id="ARBA00005006"/>
    </source>
</evidence>
<dbReference type="GO" id="GO:0004357">
    <property type="term" value="F:glutamate-cysteine ligase activity"/>
    <property type="evidence" value="ECO:0007669"/>
    <property type="project" value="UniProtKB-UniRule"/>
</dbReference>
<dbReference type="Gene3D" id="3.30.590.20">
    <property type="match status" value="1"/>
</dbReference>
<dbReference type="PANTHER" id="PTHR34378">
    <property type="entry name" value="GLUTAMATE--CYSTEINE LIGASE, CHLOROPLASTIC"/>
    <property type="match status" value="1"/>
</dbReference>
<keyword evidence="7" id="KW-0934">Plastid</keyword>
<dbReference type="InterPro" id="IPR014746">
    <property type="entry name" value="Gln_synth/guanido_kin_cat_dom"/>
</dbReference>
<evidence type="ECO:0000256" key="10">
    <source>
        <dbReference type="ARBA" id="ARBA00022840"/>
    </source>
</evidence>
<reference evidence="14 15" key="1">
    <citation type="submission" date="2020-06" db="EMBL/GenBank/DDBJ databases">
        <title>WGS assembly of Ceratodon purpureus strain R40.</title>
        <authorList>
            <person name="Carey S.B."/>
            <person name="Jenkins J."/>
            <person name="Shu S."/>
            <person name="Lovell J.T."/>
            <person name="Sreedasyam A."/>
            <person name="Maumus F."/>
            <person name="Tiley G.P."/>
            <person name="Fernandez-Pozo N."/>
            <person name="Barry K."/>
            <person name="Chen C."/>
            <person name="Wang M."/>
            <person name="Lipzen A."/>
            <person name="Daum C."/>
            <person name="Saski C.A."/>
            <person name="Payton A.C."/>
            <person name="Mcbreen J.C."/>
            <person name="Conrad R.E."/>
            <person name="Kollar L.M."/>
            <person name="Olsson S."/>
            <person name="Huttunen S."/>
            <person name="Landis J.B."/>
            <person name="Wickett N.J."/>
            <person name="Johnson M.G."/>
            <person name="Rensing S.A."/>
            <person name="Grimwood J."/>
            <person name="Schmutz J."/>
            <person name="Mcdaniel S.F."/>
        </authorList>
    </citation>
    <scope>NUCLEOTIDE SEQUENCE [LARGE SCALE GENOMIC DNA]</scope>
    <source>
        <strain evidence="14 15">R40</strain>
    </source>
</reference>
<keyword evidence="9 13" id="KW-0547">Nucleotide-binding</keyword>
<evidence type="ECO:0000256" key="6">
    <source>
        <dbReference type="ARBA" id="ARBA00022598"/>
    </source>
</evidence>
<keyword evidence="6 13" id="KW-0436">Ligase</keyword>
<comment type="catalytic activity">
    <reaction evidence="13">
        <text>L-cysteine + L-glutamate + ATP = gamma-L-glutamyl-L-cysteine + ADP + phosphate + H(+)</text>
        <dbReference type="Rhea" id="RHEA:13285"/>
        <dbReference type="ChEBI" id="CHEBI:15378"/>
        <dbReference type="ChEBI" id="CHEBI:29985"/>
        <dbReference type="ChEBI" id="CHEBI:30616"/>
        <dbReference type="ChEBI" id="CHEBI:35235"/>
        <dbReference type="ChEBI" id="CHEBI:43474"/>
        <dbReference type="ChEBI" id="CHEBI:58173"/>
        <dbReference type="ChEBI" id="CHEBI:456216"/>
        <dbReference type="EC" id="6.3.2.2"/>
    </reaction>
</comment>
<protein>
    <recommendedName>
        <fullName evidence="13">Glutamate--cysteine ligase</fullName>
        <ecNumber evidence="13">6.3.2.2</ecNumber>
    </recommendedName>
</protein>
<keyword evidence="5 13" id="KW-0150">Chloroplast</keyword>
<keyword evidence="8" id="KW-0317">Glutathione biosynthesis</keyword>
<keyword evidence="11" id="KW-0809">Transit peptide</keyword>
<evidence type="ECO:0000256" key="4">
    <source>
        <dbReference type="ARBA" id="ARBA00011153"/>
    </source>
</evidence>
<comment type="caution">
    <text evidence="14">The sequence shown here is derived from an EMBL/GenBank/DDBJ whole genome shotgun (WGS) entry which is preliminary data.</text>
</comment>
<evidence type="ECO:0000256" key="12">
    <source>
        <dbReference type="ARBA" id="ARBA00023157"/>
    </source>
</evidence>